<dbReference type="CDD" id="cd06261">
    <property type="entry name" value="TM_PBP2"/>
    <property type="match status" value="2"/>
</dbReference>
<evidence type="ECO:0000259" key="8">
    <source>
        <dbReference type="PROSITE" id="PS50928"/>
    </source>
</evidence>
<evidence type="ECO:0000256" key="4">
    <source>
        <dbReference type="ARBA" id="ARBA00022692"/>
    </source>
</evidence>
<dbReference type="AlphaFoldDB" id="A0A8J4SRS0"/>
<reference evidence="9" key="2">
    <citation type="submission" date="2020-02" db="EMBL/GenBank/DDBJ databases">
        <authorList>
            <person name="Studholme D.J."/>
        </authorList>
    </citation>
    <scope>NUCLEOTIDE SEQUENCE</scope>
    <source>
        <strain evidence="9">00238/432</strain>
    </source>
</reference>
<reference evidence="9" key="1">
    <citation type="journal article" date="2015" name="Genom Data">
        <title>Draft genome sequences of Phytophthora kernoviae and Phytophthora ramorum lineage EU2 from Scotland.</title>
        <authorList>
            <person name="Sambles C."/>
            <person name="Schlenzig A."/>
            <person name="O'Neill P."/>
            <person name="Grant M."/>
            <person name="Studholme D.J."/>
        </authorList>
    </citation>
    <scope>NUCLEOTIDE SEQUENCE</scope>
    <source>
        <strain evidence="9">00238/432</strain>
    </source>
</reference>
<dbReference type="InterPro" id="IPR000515">
    <property type="entry name" value="MetI-like"/>
</dbReference>
<accession>A0A8J4SRS0</accession>
<dbReference type="Pfam" id="PF00528">
    <property type="entry name" value="BPD_transp_1"/>
    <property type="match status" value="2"/>
</dbReference>
<dbReference type="PROSITE" id="PS50928">
    <property type="entry name" value="ABC_TM1"/>
    <property type="match status" value="2"/>
</dbReference>
<feature type="transmembrane region" description="Helical" evidence="7">
    <location>
        <begin position="290"/>
        <end position="315"/>
    </location>
</feature>
<feature type="domain" description="ABC transmembrane type-1" evidence="8">
    <location>
        <begin position="253"/>
        <end position="444"/>
    </location>
</feature>
<dbReference type="PANTHER" id="PTHR32243">
    <property type="entry name" value="MALTOSE TRANSPORT SYSTEM PERMEASE-RELATED"/>
    <property type="match status" value="1"/>
</dbReference>
<dbReference type="GO" id="GO:0005886">
    <property type="term" value="C:plasma membrane"/>
    <property type="evidence" value="ECO:0007669"/>
    <property type="project" value="UniProtKB-SubCell"/>
</dbReference>
<name>A0A8J4SRS0_9STRA</name>
<feature type="transmembrane region" description="Helical" evidence="7">
    <location>
        <begin position="423"/>
        <end position="444"/>
    </location>
</feature>
<keyword evidence="3" id="KW-1003">Cell membrane</keyword>
<dbReference type="SUPFAM" id="SSF161098">
    <property type="entry name" value="MetI-like"/>
    <property type="match status" value="2"/>
</dbReference>
<evidence type="ECO:0000256" key="1">
    <source>
        <dbReference type="ARBA" id="ARBA00004651"/>
    </source>
</evidence>
<dbReference type="InterPro" id="IPR050901">
    <property type="entry name" value="BP-dep_ABC_trans_perm"/>
</dbReference>
<evidence type="ECO:0000256" key="3">
    <source>
        <dbReference type="ARBA" id="ARBA00022475"/>
    </source>
</evidence>
<feature type="transmembrane region" description="Helical" evidence="7">
    <location>
        <begin position="186"/>
        <end position="206"/>
    </location>
</feature>
<evidence type="ECO:0000256" key="5">
    <source>
        <dbReference type="ARBA" id="ARBA00022989"/>
    </source>
</evidence>
<feature type="transmembrane region" description="Helical" evidence="7">
    <location>
        <begin position="259"/>
        <end position="278"/>
    </location>
</feature>
<evidence type="ECO:0000256" key="6">
    <source>
        <dbReference type="ARBA" id="ARBA00023136"/>
    </source>
</evidence>
<comment type="caution">
    <text evidence="9">The sequence shown here is derived from an EMBL/GenBank/DDBJ whole genome shotgun (WGS) entry which is preliminary data.</text>
</comment>
<keyword evidence="2" id="KW-0813">Transport</keyword>
<feature type="domain" description="ABC transmembrane type-1" evidence="8">
    <location>
        <begin position="51"/>
        <end position="260"/>
    </location>
</feature>
<dbReference type="Gene3D" id="1.10.3720.10">
    <property type="entry name" value="MetI-like"/>
    <property type="match status" value="2"/>
</dbReference>
<proteinExistence type="predicted"/>
<feature type="transmembrane region" description="Helical" evidence="7">
    <location>
        <begin position="86"/>
        <end position="106"/>
    </location>
</feature>
<dbReference type="EMBL" id="AOFI03000016">
    <property type="protein sequence ID" value="KAF4324573.1"/>
    <property type="molecule type" value="Genomic_DNA"/>
</dbReference>
<gene>
    <name evidence="9" type="ORF">G195_002046</name>
</gene>
<protein>
    <recommendedName>
        <fullName evidence="8">ABC transmembrane type-1 domain-containing protein</fullName>
    </recommendedName>
</protein>
<dbReference type="GO" id="GO:0055085">
    <property type="term" value="P:transmembrane transport"/>
    <property type="evidence" value="ECO:0007669"/>
    <property type="project" value="InterPro"/>
</dbReference>
<keyword evidence="5 7" id="KW-1133">Transmembrane helix</keyword>
<keyword evidence="6 7" id="KW-0472">Membrane</keyword>
<organism evidence="9 10">
    <name type="scientific">Phytophthora kernoviae 00238/432</name>
    <dbReference type="NCBI Taxonomy" id="1284355"/>
    <lineage>
        <taxon>Eukaryota</taxon>
        <taxon>Sar</taxon>
        <taxon>Stramenopiles</taxon>
        <taxon>Oomycota</taxon>
        <taxon>Peronosporomycetes</taxon>
        <taxon>Peronosporales</taxon>
        <taxon>Peronosporaceae</taxon>
        <taxon>Phytophthora</taxon>
    </lineage>
</organism>
<dbReference type="InterPro" id="IPR035906">
    <property type="entry name" value="MetI-like_sf"/>
</dbReference>
<feature type="transmembrane region" description="Helical" evidence="7">
    <location>
        <begin position="50"/>
        <end position="74"/>
    </location>
</feature>
<feature type="transmembrane region" description="Helical" evidence="7">
    <location>
        <begin position="136"/>
        <end position="165"/>
    </location>
</feature>
<evidence type="ECO:0000313" key="10">
    <source>
        <dbReference type="Proteomes" id="UP000702964"/>
    </source>
</evidence>
<dbReference type="PANTHER" id="PTHR32243:SF34">
    <property type="entry name" value="GALACTOOLIGOSACCHARIDES TRANSPORT SYSTEM PERMEASE PROTEIN GANQ"/>
    <property type="match status" value="1"/>
</dbReference>
<feature type="transmembrane region" description="Helical" evidence="7">
    <location>
        <begin position="321"/>
        <end position="339"/>
    </location>
</feature>
<comment type="subcellular location">
    <subcellularLocation>
        <location evidence="1">Cell membrane</location>
        <topology evidence="1">Multi-pass membrane protein</topology>
    </subcellularLocation>
</comment>
<keyword evidence="4 7" id="KW-0812">Transmembrane</keyword>
<evidence type="ECO:0000256" key="7">
    <source>
        <dbReference type="SAM" id="Phobius"/>
    </source>
</evidence>
<evidence type="ECO:0000256" key="2">
    <source>
        <dbReference type="ARBA" id="ARBA00022448"/>
    </source>
</evidence>
<dbReference type="Proteomes" id="UP000702964">
    <property type="component" value="Unassembled WGS sequence"/>
</dbReference>
<evidence type="ECO:0000313" key="9">
    <source>
        <dbReference type="EMBL" id="KAF4324573.1"/>
    </source>
</evidence>
<dbReference type="SUPFAM" id="SSF160964">
    <property type="entry name" value="MalF N-terminal region-like"/>
    <property type="match status" value="1"/>
</dbReference>
<sequence>MPILFTITLAFTNYSAPDHIPPAKLVDWVGFKTFTDLVQLKSWSHTFFGVLTWTVIWAILATVTTYFGGVLVALLIEQKGIRFKKLWRTIFILPYAIPQIISLLLMRNLFNGQFGPINTYMKAFGLEGLPWLTDPFWAKVTVVIVNMWIGIPVSMVLILGVLTAIPRDLYEAAEVDGASGFQKFRIITLPFIMFATTPVLIMQFAGNFNNFNVIFLLTNGAALFSERLWPEAFTLAHYGELFNNPSFMYGTWYLNTLKIAFFTMIFSTLMVTLGMYALSRFRFRGRKTILSTMLILGMFPSFMSMIAIYIILLQIKLLDTHAALILVYSSGAVLGGFIVKGFFDTIPRSLDEAARIDGASHLRVFTSIILPLSRPMLTYVALTSFTGAWMDFIFARLVLRTKENWTLAVGMWDLVSRYQDSNFTMFAAGAVLIAIPITLLFVFLQRFLVQGLTSGASKG</sequence>